<dbReference type="Pfam" id="PF07534">
    <property type="entry name" value="TLD"/>
    <property type="match status" value="1"/>
</dbReference>
<sequence>MVDSELLPKLSQNLLEILNDEEYYDITIEVGNDPYVKTFRAHMVILHYRSSYLKRILSINNKKNDRTLTHIKLPNISPETFQIILKYIYGGKVSLNEFDNSDIIKVLVAAKELGLQELVTYSQSFLVKNKTDWMEQNFNLVYQVSFENDSFLELQKYCTDLMISEPNKIFNSINFSSIPEKLLISIIQNDNLQISEVQVWDHVLKWGIAQNPELPSDVTNYSDDDFNTLKNTLQQCIPFIRFYNLTSKEFLDKILPYEQILPKELYKDLLIAFISLSDPNSKPSDKSKPRIPRKIDSKNINSKIITFQHAELISKWIDRLEITDMLTSSYEFKLLFRGSRDGFNSRNFHKNCDNKPRTVTIIKVGGSSEILGGYNPLEWKSNDSFMTTKDSFIFSFDNSIGDYILSRVANENRAVFNSSDYGPSFGKSDLIVWDFGDSYTYKSCYEKPIRKTTNDFIVEECEVFQIL</sequence>
<evidence type="ECO:0000313" key="3">
    <source>
        <dbReference type="EMBL" id="GBC03109.1"/>
    </source>
</evidence>
<organism evidence="3 4">
    <name type="scientific">Rhizophagus clarus</name>
    <dbReference type="NCBI Taxonomy" id="94130"/>
    <lineage>
        <taxon>Eukaryota</taxon>
        <taxon>Fungi</taxon>
        <taxon>Fungi incertae sedis</taxon>
        <taxon>Mucoromycota</taxon>
        <taxon>Glomeromycotina</taxon>
        <taxon>Glomeromycetes</taxon>
        <taxon>Glomerales</taxon>
        <taxon>Glomeraceae</taxon>
        <taxon>Rhizophagus</taxon>
    </lineage>
</organism>
<dbReference type="PROSITE" id="PS50097">
    <property type="entry name" value="BTB"/>
    <property type="match status" value="1"/>
</dbReference>
<dbReference type="InterPro" id="IPR011333">
    <property type="entry name" value="SKP1/BTB/POZ_sf"/>
</dbReference>
<proteinExistence type="predicted"/>
<evidence type="ECO:0000259" key="2">
    <source>
        <dbReference type="PROSITE" id="PS51886"/>
    </source>
</evidence>
<keyword evidence="4" id="KW-1185">Reference proteome</keyword>
<dbReference type="PANTHER" id="PTHR45774">
    <property type="entry name" value="BTB/POZ DOMAIN-CONTAINING"/>
    <property type="match status" value="1"/>
</dbReference>
<evidence type="ECO:0000259" key="1">
    <source>
        <dbReference type="PROSITE" id="PS50097"/>
    </source>
</evidence>
<evidence type="ECO:0008006" key="5">
    <source>
        <dbReference type="Google" id="ProtNLM"/>
    </source>
</evidence>
<dbReference type="PROSITE" id="PS51886">
    <property type="entry name" value="TLDC"/>
    <property type="match status" value="1"/>
</dbReference>
<dbReference type="SMART" id="SM00225">
    <property type="entry name" value="BTB"/>
    <property type="match status" value="1"/>
</dbReference>
<feature type="domain" description="BTB" evidence="1">
    <location>
        <begin position="24"/>
        <end position="97"/>
    </location>
</feature>
<dbReference type="AlphaFoldDB" id="A0A2Z6SDX5"/>
<feature type="domain" description="TLDc" evidence="2">
    <location>
        <begin position="303"/>
        <end position="467"/>
    </location>
</feature>
<protein>
    <recommendedName>
        <fullName evidence="5">BTB domain-containing protein</fullName>
    </recommendedName>
</protein>
<evidence type="ECO:0000313" key="4">
    <source>
        <dbReference type="Proteomes" id="UP000247702"/>
    </source>
</evidence>
<accession>A0A2Z6SDX5</accession>
<dbReference type="InterPro" id="IPR000210">
    <property type="entry name" value="BTB/POZ_dom"/>
</dbReference>
<reference evidence="3 4" key="1">
    <citation type="submission" date="2017-11" db="EMBL/GenBank/DDBJ databases">
        <title>The genome of Rhizophagus clarus HR1 reveals common genetic basis of auxotrophy among arbuscular mycorrhizal fungi.</title>
        <authorList>
            <person name="Kobayashi Y."/>
        </authorList>
    </citation>
    <scope>NUCLEOTIDE SEQUENCE [LARGE SCALE GENOMIC DNA]</scope>
    <source>
        <strain evidence="3 4">HR1</strain>
    </source>
</reference>
<dbReference type="InterPro" id="IPR011705">
    <property type="entry name" value="BACK"/>
</dbReference>
<dbReference type="Gene3D" id="3.30.710.10">
    <property type="entry name" value="Potassium Channel Kv1.1, Chain A"/>
    <property type="match status" value="1"/>
</dbReference>
<dbReference type="Pfam" id="PF00651">
    <property type="entry name" value="BTB"/>
    <property type="match status" value="1"/>
</dbReference>
<dbReference type="CDD" id="cd18186">
    <property type="entry name" value="BTB_POZ_ZBTB_KLHL-like"/>
    <property type="match status" value="1"/>
</dbReference>
<dbReference type="SUPFAM" id="SSF54695">
    <property type="entry name" value="POZ domain"/>
    <property type="match status" value="1"/>
</dbReference>
<dbReference type="InterPro" id="IPR006571">
    <property type="entry name" value="TLDc_dom"/>
</dbReference>
<dbReference type="PANTHER" id="PTHR45774:SF3">
    <property type="entry name" value="BTB (POZ) DOMAIN-CONTAINING 2B-RELATED"/>
    <property type="match status" value="1"/>
</dbReference>
<comment type="caution">
    <text evidence="3">The sequence shown here is derived from an EMBL/GenBank/DDBJ whole genome shotgun (WGS) entry which is preliminary data.</text>
</comment>
<dbReference type="Pfam" id="PF07707">
    <property type="entry name" value="BACK"/>
    <property type="match status" value="1"/>
</dbReference>
<dbReference type="Gene3D" id="1.25.40.420">
    <property type="match status" value="1"/>
</dbReference>
<gene>
    <name evidence="3" type="ORF">RclHR1_00050017</name>
</gene>
<name>A0A2Z6SDX5_9GLOM</name>
<dbReference type="Proteomes" id="UP000247702">
    <property type="component" value="Unassembled WGS sequence"/>
</dbReference>
<dbReference type="EMBL" id="BEXD01003870">
    <property type="protein sequence ID" value="GBC03109.1"/>
    <property type="molecule type" value="Genomic_DNA"/>
</dbReference>